<evidence type="ECO:0000313" key="1">
    <source>
        <dbReference type="EMBL" id="CAJ1947988.1"/>
    </source>
</evidence>
<keyword evidence="2" id="KW-1185">Reference proteome</keyword>
<dbReference type="Proteomes" id="UP001189624">
    <property type="component" value="Chromosome 4"/>
</dbReference>
<dbReference type="Gramene" id="rna-AYBTSS11_LOCUS12947">
    <property type="protein sequence ID" value="CAJ1947988.1"/>
    <property type="gene ID" value="gene-AYBTSS11_LOCUS12947"/>
</dbReference>
<accession>A0AA86VIC3</accession>
<proteinExistence type="predicted"/>
<evidence type="ECO:0000313" key="2">
    <source>
        <dbReference type="Proteomes" id="UP001189624"/>
    </source>
</evidence>
<name>A0AA86VIC3_9FABA</name>
<reference evidence="1" key="1">
    <citation type="submission" date="2023-10" db="EMBL/GenBank/DDBJ databases">
        <authorList>
            <person name="Domelevo Entfellner J.-B."/>
        </authorList>
    </citation>
    <scope>NUCLEOTIDE SEQUENCE</scope>
</reference>
<gene>
    <name evidence="1" type="ORF">AYBTSS11_LOCUS12947</name>
</gene>
<dbReference type="EMBL" id="OY731401">
    <property type="protein sequence ID" value="CAJ1947988.1"/>
    <property type="molecule type" value="Genomic_DNA"/>
</dbReference>
<organism evidence="1 2">
    <name type="scientific">Sphenostylis stenocarpa</name>
    <dbReference type="NCBI Taxonomy" id="92480"/>
    <lineage>
        <taxon>Eukaryota</taxon>
        <taxon>Viridiplantae</taxon>
        <taxon>Streptophyta</taxon>
        <taxon>Embryophyta</taxon>
        <taxon>Tracheophyta</taxon>
        <taxon>Spermatophyta</taxon>
        <taxon>Magnoliopsida</taxon>
        <taxon>eudicotyledons</taxon>
        <taxon>Gunneridae</taxon>
        <taxon>Pentapetalae</taxon>
        <taxon>rosids</taxon>
        <taxon>fabids</taxon>
        <taxon>Fabales</taxon>
        <taxon>Fabaceae</taxon>
        <taxon>Papilionoideae</taxon>
        <taxon>50 kb inversion clade</taxon>
        <taxon>NPAAA clade</taxon>
        <taxon>indigoferoid/millettioid clade</taxon>
        <taxon>Phaseoleae</taxon>
        <taxon>Sphenostylis</taxon>
    </lineage>
</organism>
<dbReference type="AlphaFoldDB" id="A0AA86VIC3"/>
<protein>
    <submittedName>
        <fullName evidence="1">Uncharacterized protein</fullName>
    </submittedName>
</protein>
<sequence>MLDNTLTQLPMVNVNRVYIHKDDAPHMADGAQDFDDEDMLAIDVPATGTSSASHSSSHPSMEDMLFDIVAAV</sequence>